<dbReference type="OrthoDB" id="37659at2759"/>
<keyword evidence="4" id="KW-1185">Reference proteome</keyword>
<comment type="caution">
    <text evidence="3">The sequence shown here is derived from an EMBL/GenBank/DDBJ whole genome shotgun (WGS) entry which is preliminary data.</text>
</comment>
<dbReference type="InParanoid" id="A0A1V8TIH2"/>
<dbReference type="EMBL" id="NAJO01000007">
    <property type="protein sequence ID" value="OQO11156.1"/>
    <property type="molecule type" value="Genomic_DNA"/>
</dbReference>
<dbReference type="AlphaFoldDB" id="A0A1V8TIH2"/>
<sequence length="301" mass="32904">MANKVEVEESRFGELKDKVVVLTGGANGIGASTVQYLTNAGAFVVFGDYDEAAGKALVDAFASVSNAPVFVRMDVSKYSDNIVLFKTALERYSHIDHAVANAGILERGAWFDPSLTLESVEIPDTDQVVQINLLGTLYFTRIALVYLRENRVPGDDRSITLISSAAGFRDSPGLFTYQCSKHGILGLLRTARLLFHDRENVRINALCPGIVDSQMTTSIIDSFRATGQAINTPAHVARHIVNLQIAGPDMWGKGIYVEGGRGWEFLSGIDATMGTWLGDEPTERLRVHLQHVKHGAGWQIK</sequence>
<dbReference type="PRINTS" id="PR00081">
    <property type="entry name" value="GDHRDH"/>
</dbReference>
<dbReference type="InterPro" id="IPR002347">
    <property type="entry name" value="SDR_fam"/>
</dbReference>
<dbReference type="InterPro" id="IPR036291">
    <property type="entry name" value="NAD(P)-bd_dom_sf"/>
</dbReference>
<accession>A0A1V8TIH2</accession>
<evidence type="ECO:0000256" key="1">
    <source>
        <dbReference type="ARBA" id="ARBA00006484"/>
    </source>
</evidence>
<gene>
    <name evidence="3" type="ORF">B0A48_05412</name>
</gene>
<organism evidence="3 4">
    <name type="scientific">Cryoendolithus antarcticus</name>
    <dbReference type="NCBI Taxonomy" id="1507870"/>
    <lineage>
        <taxon>Eukaryota</taxon>
        <taxon>Fungi</taxon>
        <taxon>Dikarya</taxon>
        <taxon>Ascomycota</taxon>
        <taxon>Pezizomycotina</taxon>
        <taxon>Dothideomycetes</taxon>
        <taxon>Dothideomycetidae</taxon>
        <taxon>Cladosporiales</taxon>
        <taxon>Cladosporiaceae</taxon>
        <taxon>Cryoendolithus</taxon>
    </lineage>
</organism>
<dbReference type="GO" id="GO:0005737">
    <property type="term" value="C:cytoplasm"/>
    <property type="evidence" value="ECO:0007669"/>
    <property type="project" value="TreeGrafter"/>
</dbReference>
<name>A0A1V8TIH2_9PEZI</name>
<dbReference type="Pfam" id="PF00106">
    <property type="entry name" value="adh_short"/>
    <property type="match status" value="1"/>
</dbReference>
<evidence type="ECO:0000313" key="3">
    <source>
        <dbReference type="EMBL" id="OQO11156.1"/>
    </source>
</evidence>
<dbReference type="PANTHER" id="PTHR44229">
    <property type="entry name" value="15-HYDROXYPROSTAGLANDIN DEHYDROGENASE [NAD(+)]"/>
    <property type="match status" value="1"/>
</dbReference>
<comment type="similarity">
    <text evidence="1">Belongs to the short-chain dehydrogenases/reductases (SDR) family.</text>
</comment>
<proteinExistence type="inferred from homology"/>
<evidence type="ECO:0008006" key="5">
    <source>
        <dbReference type="Google" id="ProtNLM"/>
    </source>
</evidence>
<dbReference type="GO" id="GO:0016616">
    <property type="term" value="F:oxidoreductase activity, acting on the CH-OH group of donors, NAD or NADP as acceptor"/>
    <property type="evidence" value="ECO:0007669"/>
    <property type="project" value="TreeGrafter"/>
</dbReference>
<keyword evidence="2" id="KW-0560">Oxidoreductase</keyword>
<reference evidence="4" key="1">
    <citation type="submission" date="2017-03" db="EMBL/GenBank/DDBJ databases">
        <title>Genomes of endolithic fungi from Antarctica.</title>
        <authorList>
            <person name="Coleine C."/>
            <person name="Masonjones S."/>
            <person name="Stajich J.E."/>
        </authorList>
    </citation>
    <scope>NUCLEOTIDE SEQUENCE [LARGE SCALE GENOMIC DNA]</scope>
    <source>
        <strain evidence="4">CCFEE 5527</strain>
    </source>
</reference>
<dbReference type="PANTHER" id="PTHR44229:SF4">
    <property type="entry name" value="15-HYDROXYPROSTAGLANDIN DEHYDROGENASE [NAD(+)]"/>
    <property type="match status" value="1"/>
</dbReference>
<evidence type="ECO:0000256" key="2">
    <source>
        <dbReference type="ARBA" id="ARBA00023002"/>
    </source>
</evidence>
<evidence type="ECO:0000313" key="4">
    <source>
        <dbReference type="Proteomes" id="UP000192596"/>
    </source>
</evidence>
<dbReference type="STRING" id="1507870.A0A1V8TIH2"/>
<protein>
    <recommendedName>
        <fullName evidence="5">3-hydroxyacyl-CoA dehydrogenase type-2</fullName>
    </recommendedName>
</protein>
<dbReference type="Proteomes" id="UP000192596">
    <property type="component" value="Unassembled WGS sequence"/>
</dbReference>
<dbReference type="SUPFAM" id="SSF51735">
    <property type="entry name" value="NAD(P)-binding Rossmann-fold domains"/>
    <property type="match status" value="1"/>
</dbReference>
<dbReference type="Gene3D" id="3.40.50.720">
    <property type="entry name" value="NAD(P)-binding Rossmann-like Domain"/>
    <property type="match status" value="1"/>
</dbReference>